<gene>
    <name evidence="2" type="ORF">TorRG33x02_007930</name>
</gene>
<dbReference type="EMBL" id="JXTC01000002">
    <property type="protein sequence ID" value="POO03588.1"/>
    <property type="molecule type" value="Genomic_DNA"/>
</dbReference>
<evidence type="ECO:0000313" key="2">
    <source>
        <dbReference type="EMBL" id="POO03588.1"/>
    </source>
</evidence>
<accession>A0A2P5G0K0</accession>
<dbReference type="InParanoid" id="A0A2P5G0K0"/>
<dbReference type="AlphaFoldDB" id="A0A2P5G0K0"/>
<feature type="compositionally biased region" description="Basic and acidic residues" evidence="1">
    <location>
        <begin position="1"/>
        <end position="19"/>
    </location>
</feature>
<feature type="region of interest" description="Disordered" evidence="1">
    <location>
        <begin position="1"/>
        <end position="45"/>
    </location>
</feature>
<proteinExistence type="predicted"/>
<evidence type="ECO:0000313" key="3">
    <source>
        <dbReference type="Proteomes" id="UP000237000"/>
    </source>
</evidence>
<comment type="caution">
    <text evidence="2">The sequence shown here is derived from an EMBL/GenBank/DDBJ whole genome shotgun (WGS) entry which is preliminary data.</text>
</comment>
<protein>
    <submittedName>
        <fullName evidence="2">Uncharacterized protein</fullName>
    </submittedName>
</protein>
<sequence>MPKKENVDRTPTKCQDERPSVQVELKQQQTPLQEIKDPIEDQEEYQEKSYLLARERQRRTTKASM</sequence>
<organism evidence="2 3">
    <name type="scientific">Trema orientale</name>
    <name type="common">Charcoal tree</name>
    <name type="synonym">Celtis orientalis</name>
    <dbReference type="NCBI Taxonomy" id="63057"/>
    <lineage>
        <taxon>Eukaryota</taxon>
        <taxon>Viridiplantae</taxon>
        <taxon>Streptophyta</taxon>
        <taxon>Embryophyta</taxon>
        <taxon>Tracheophyta</taxon>
        <taxon>Spermatophyta</taxon>
        <taxon>Magnoliopsida</taxon>
        <taxon>eudicotyledons</taxon>
        <taxon>Gunneridae</taxon>
        <taxon>Pentapetalae</taxon>
        <taxon>rosids</taxon>
        <taxon>fabids</taxon>
        <taxon>Rosales</taxon>
        <taxon>Cannabaceae</taxon>
        <taxon>Trema</taxon>
    </lineage>
</organism>
<feature type="non-terminal residue" evidence="2">
    <location>
        <position position="65"/>
    </location>
</feature>
<dbReference type="OrthoDB" id="10311611at2759"/>
<evidence type="ECO:0000256" key="1">
    <source>
        <dbReference type="SAM" id="MobiDB-lite"/>
    </source>
</evidence>
<name>A0A2P5G0K0_TREOI</name>
<dbReference type="Proteomes" id="UP000237000">
    <property type="component" value="Unassembled WGS sequence"/>
</dbReference>
<reference evidence="3" key="1">
    <citation type="submission" date="2016-06" db="EMBL/GenBank/DDBJ databases">
        <title>Parallel loss of symbiosis genes in relatives of nitrogen-fixing non-legume Parasponia.</title>
        <authorList>
            <person name="Van Velzen R."/>
            <person name="Holmer R."/>
            <person name="Bu F."/>
            <person name="Rutten L."/>
            <person name="Van Zeijl A."/>
            <person name="Liu W."/>
            <person name="Santuari L."/>
            <person name="Cao Q."/>
            <person name="Sharma T."/>
            <person name="Shen D."/>
            <person name="Roswanjaya Y."/>
            <person name="Wardhani T."/>
            <person name="Kalhor M.S."/>
            <person name="Jansen J."/>
            <person name="Van den Hoogen J."/>
            <person name="Gungor B."/>
            <person name="Hartog M."/>
            <person name="Hontelez J."/>
            <person name="Verver J."/>
            <person name="Yang W.-C."/>
            <person name="Schijlen E."/>
            <person name="Repin R."/>
            <person name="Schilthuizen M."/>
            <person name="Schranz E."/>
            <person name="Heidstra R."/>
            <person name="Miyata K."/>
            <person name="Fedorova E."/>
            <person name="Kohlen W."/>
            <person name="Bisseling T."/>
            <person name="Smit S."/>
            <person name="Geurts R."/>
        </authorList>
    </citation>
    <scope>NUCLEOTIDE SEQUENCE [LARGE SCALE GENOMIC DNA]</scope>
    <source>
        <strain evidence="3">cv. RG33-2</strain>
    </source>
</reference>
<keyword evidence="3" id="KW-1185">Reference proteome</keyword>